<dbReference type="AlphaFoldDB" id="A0AAE0XBE8"/>
<gene>
    <name evidence="2" type="ORF">B0T22DRAFT_461617</name>
</gene>
<organism evidence="2 3">
    <name type="scientific">Podospora appendiculata</name>
    <dbReference type="NCBI Taxonomy" id="314037"/>
    <lineage>
        <taxon>Eukaryota</taxon>
        <taxon>Fungi</taxon>
        <taxon>Dikarya</taxon>
        <taxon>Ascomycota</taxon>
        <taxon>Pezizomycotina</taxon>
        <taxon>Sordariomycetes</taxon>
        <taxon>Sordariomycetidae</taxon>
        <taxon>Sordariales</taxon>
        <taxon>Podosporaceae</taxon>
        <taxon>Podospora</taxon>
    </lineage>
</organism>
<reference evidence="2" key="2">
    <citation type="submission" date="2023-06" db="EMBL/GenBank/DDBJ databases">
        <authorList>
            <consortium name="Lawrence Berkeley National Laboratory"/>
            <person name="Haridas S."/>
            <person name="Hensen N."/>
            <person name="Bonometti L."/>
            <person name="Westerberg I."/>
            <person name="Brannstrom I.O."/>
            <person name="Guillou S."/>
            <person name="Cros-Aarteil S."/>
            <person name="Calhoun S."/>
            <person name="Kuo A."/>
            <person name="Mondo S."/>
            <person name="Pangilinan J."/>
            <person name="Riley R."/>
            <person name="Labutti K."/>
            <person name="Andreopoulos B."/>
            <person name="Lipzen A."/>
            <person name="Chen C."/>
            <person name="Yanf M."/>
            <person name="Daum C."/>
            <person name="Ng V."/>
            <person name="Clum A."/>
            <person name="Steindorff A."/>
            <person name="Ohm R."/>
            <person name="Martin F."/>
            <person name="Silar P."/>
            <person name="Natvig D."/>
            <person name="Lalanne C."/>
            <person name="Gautier V."/>
            <person name="Ament-Velasquez S.L."/>
            <person name="Kruys A."/>
            <person name="Hutchinson M.I."/>
            <person name="Powell A.J."/>
            <person name="Barry K."/>
            <person name="Miller A.N."/>
            <person name="Grigoriev I.V."/>
            <person name="Debuchy R."/>
            <person name="Gladieux P."/>
            <person name="Thoren M.H."/>
            <person name="Johannesson H."/>
        </authorList>
    </citation>
    <scope>NUCLEOTIDE SEQUENCE</scope>
    <source>
        <strain evidence="2">CBS 314.62</strain>
    </source>
</reference>
<dbReference type="Proteomes" id="UP001270362">
    <property type="component" value="Unassembled WGS sequence"/>
</dbReference>
<dbReference type="EMBL" id="JAULSO010000002">
    <property type="protein sequence ID" value="KAK3689487.1"/>
    <property type="molecule type" value="Genomic_DNA"/>
</dbReference>
<comment type="caution">
    <text evidence="2">The sequence shown here is derived from an EMBL/GenBank/DDBJ whole genome shotgun (WGS) entry which is preliminary data.</text>
</comment>
<evidence type="ECO:0000313" key="2">
    <source>
        <dbReference type="EMBL" id="KAK3689487.1"/>
    </source>
</evidence>
<evidence type="ECO:0000313" key="3">
    <source>
        <dbReference type="Proteomes" id="UP001270362"/>
    </source>
</evidence>
<accession>A0AAE0XBE8</accession>
<name>A0AAE0XBE8_9PEZI</name>
<keyword evidence="1" id="KW-1133">Transmembrane helix</keyword>
<evidence type="ECO:0000256" key="1">
    <source>
        <dbReference type="SAM" id="Phobius"/>
    </source>
</evidence>
<proteinExistence type="predicted"/>
<keyword evidence="3" id="KW-1185">Reference proteome</keyword>
<sequence>MRRMFTVLASGVWGGLIGDGLGVSYGLHASSAVRCFSAQILLASAFWSVGWMGARFWLCRRGVLHWAGQGLQVVPRNVYGGAYWVPILGVGQAR</sequence>
<keyword evidence="1" id="KW-0472">Membrane</keyword>
<protein>
    <submittedName>
        <fullName evidence="2">Uncharacterized protein</fullName>
    </submittedName>
</protein>
<feature type="transmembrane region" description="Helical" evidence="1">
    <location>
        <begin position="38"/>
        <end position="58"/>
    </location>
</feature>
<reference evidence="2" key="1">
    <citation type="journal article" date="2023" name="Mol. Phylogenet. Evol.">
        <title>Genome-scale phylogeny and comparative genomics of the fungal order Sordariales.</title>
        <authorList>
            <person name="Hensen N."/>
            <person name="Bonometti L."/>
            <person name="Westerberg I."/>
            <person name="Brannstrom I.O."/>
            <person name="Guillou S."/>
            <person name="Cros-Aarteil S."/>
            <person name="Calhoun S."/>
            <person name="Haridas S."/>
            <person name="Kuo A."/>
            <person name="Mondo S."/>
            <person name="Pangilinan J."/>
            <person name="Riley R."/>
            <person name="LaButti K."/>
            <person name="Andreopoulos B."/>
            <person name="Lipzen A."/>
            <person name="Chen C."/>
            <person name="Yan M."/>
            <person name="Daum C."/>
            <person name="Ng V."/>
            <person name="Clum A."/>
            <person name="Steindorff A."/>
            <person name="Ohm R.A."/>
            <person name="Martin F."/>
            <person name="Silar P."/>
            <person name="Natvig D.O."/>
            <person name="Lalanne C."/>
            <person name="Gautier V."/>
            <person name="Ament-Velasquez S.L."/>
            <person name="Kruys A."/>
            <person name="Hutchinson M.I."/>
            <person name="Powell A.J."/>
            <person name="Barry K."/>
            <person name="Miller A.N."/>
            <person name="Grigoriev I.V."/>
            <person name="Debuchy R."/>
            <person name="Gladieux P."/>
            <person name="Hiltunen Thoren M."/>
            <person name="Johannesson H."/>
        </authorList>
    </citation>
    <scope>NUCLEOTIDE SEQUENCE</scope>
    <source>
        <strain evidence="2">CBS 314.62</strain>
    </source>
</reference>
<keyword evidence="1" id="KW-0812">Transmembrane</keyword>